<protein>
    <submittedName>
        <fullName evidence="7">AcrR family transcriptional regulator</fullName>
    </submittedName>
</protein>
<dbReference type="InterPro" id="IPR009057">
    <property type="entry name" value="Homeodomain-like_sf"/>
</dbReference>
<accession>A0A7W7W3E1</accession>
<dbReference type="EMBL" id="JACHJT010000001">
    <property type="protein sequence ID" value="MBB4932686.1"/>
    <property type="molecule type" value="Genomic_DNA"/>
</dbReference>
<dbReference type="Pfam" id="PF16859">
    <property type="entry name" value="TetR_C_11"/>
    <property type="match status" value="1"/>
</dbReference>
<keyword evidence="3" id="KW-0804">Transcription</keyword>
<dbReference type="InterPro" id="IPR023772">
    <property type="entry name" value="DNA-bd_HTH_TetR-type_CS"/>
</dbReference>
<comment type="caution">
    <text evidence="7">The sequence shown here is derived from an EMBL/GenBank/DDBJ whole genome shotgun (WGS) entry which is preliminary data.</text>
</comment>
<dbReference type="GO" id="GO:0000976">
    <property type="term" value="F:transcription cis-regulatory region binding"/>
    <property type="evidence" value="ECO:0007669"/>
    <property type="project" value="TreeGrafter"/>
</dbReference>
<feature type="region of interest" description="Disordered" evidence="5">
    <location>
        <begin position="1"/>
        <end position="28"/>
    </location>
</feature>
<gene>
    <name evidence="7" type="ORF">F4561_003506</name>
</gene>
<keyword evidence="8" id="KW-1185">Reference proteome</keyword>
<dbReference type="InterPro" id="IPR001647">
    <property type="entry name" value="HTH_TetR"/>
</dbReference>
<evidence type="ECO:0000313" key="8">
    <source>
        <dbReference type="Proteomes" id="UP000523007"/>
    </source>
</evidence>
<keyword evidence="1" id="KW-0805">Transcription regulation</keyword>
<dbReference type="SUPFAM" id="SSF48498">
    <property type="entry name" value="Tetracyclin repressor-like, C-terminal domain"/>
    <property type="match status" value="1"/>
</dbReference>
<dbReference type="Pfam" id="PF00440">
    <property type="entry name" value="TetR_N"/>
    <property type="match status" value="1"/>
</dbReference>
<evidence type="ECO:0000256" key="4">
    <source>
        <dbReference type="PROSITE-ProRule" id="PRU00335"/>
    </source>
</evidence>
<evidence type="ECO:0000256" key="1">
    <source>
        <dbReference type="ARBA" id="ARBA00023015"/>
    </source>
</evidence>
<dbReference type="PROSITE" id="PS50977">
    <property type="entry name" value="HTH_TETR_2"/>
    <property type="match status" value="1"/>
</dbReference>
<dbReference type="PROSITE" id="PS01081">
    <property type="entry name" value="HTH_TETR_1"/>
    <property type="match status" value="1"/>
</dbReference>
<sequence>MPDDHAAHTAAGPAAESSTDHRKRPRRRGDTLNAAILDATLAELADVGYQELTMEGVAERAQASKASLYRRWPSKATLAMDAAYSALPSPEKVADTGSLRGDLLAMLRDATDQLSGPAGQAILGLMGDALASPERATEIRAHSRGSSLRSARTIVRRAAARGEVDADAITDLQLQTIQALMRHHVISVGIPVPEDAINGIVDEVLLPLFRNAHNARRQS</sequence>
<dbReference type="PANTHER" id="PTHR30055:SF225">
    <property type="entry name" value="TRANSCRIPTIONAL REGULATORY PROTEIN-RELATED"/>
    <property type="match status" value="1"/>
</dbReference>
<name>A0A7W7W3E1_9ACTN</name>
<proteinExistence type="predicted"/>
<feature type="DNA-binding region" description="H-T-H motif" evidence="4">
    <location>
        <begin position="53"/>
        <end position="72"/>
    </location>
</feature>
<evidence type="ECO:0000256" key="5">
    <source>
        <dbReference type="SAM" id="MobiDB-lite"/>
    </source>
</evidence>
<dbReference type="Proteomes" id="UP000523007">
    <property type="component" value="Unassembled WGS sequence"/>
</dbReference>
<evidence type="ECO:0000256" key="2">
    <source>
        <dbReference type="ARBA" id="ARBA00023125"/>
    </source>
</evidence>
<evidence type="ECO:0000259" key="6">
    <source>
        <dbReference type="PROSITE" id="PS50977"/>
    </source>
</evidence>
<dbReference type="AlphaFoldDB" id="A0A7W7W3E1"/>
<reference evidence="7 8" key="1">
    <citation type="submission" date="2020-08" db="EMBL/GenBank/DDBJ databases">
        <title>Sequencing the genomes of 1000 actinobacteria strains.</title>
        <authorList>
            <person name="Klenk H.-P."/>
        </authorList>
    </citation>
    <scope>NUCLEOTIDE SEQUENCE [LARGE SCALE GENOMIC DNA]</scope>
    <source>
        <strain evidence="7 8">DSM 102030</strain>
    </source>
</reference>
<dbReference type="Gene3D" id="1.10.10.60">
    <property type="entry name" value="Homeodomain-like"/>
    <property type="match status" value="1"/>
</dbReference>
<evidence type="ECO:0000313" key="7">
    <source>
        <dbReference type="EMBL" id="MBB4932686.1"/>
    </source>
</evidence>
<dbReference type="Gene3D" id="1.10.357.10">
    <property type="entry name" value="Tetracycline Repressor, domain 2"/>
    <property type="match status" value="1"/>
</dbReference>
<dbReference type="InterPro" id="IPR050109">
    <property type="entry name" value="HTH-type_TetR-like_transc_reg"/>
</dbReference>
<feature type="domain" description="HTH tetR-type" evidence="6">
    <location>
        <begin position="30"/>
        <end position="90"/>
    </location>
</feature>
<dbReference type="InterPro" id="IPR036271">
    <property type="entry name" value="Tet_transcr_reg_TetR-rel_C_sf"/>
</dbReference>
<organism evidence="7 8">
    <name type="scientific">Lipingzhangella halophila</name>
    <dbReference type="NCBI Taxonomy" id="1783352"/>
    <lineage>
        <taxon>Bacteria</taxon>
        <taxon>Bacillati</taxon>
        <taxon>Actinomycetota</taxon>
        <taxon>Actinomycetes</taxon>
        <taxon>Streptosporangiales</taxon>
        <taxon>Nocardiopsidaceae</taxon>
        <taxon>Lipingzhangella</taxon>
    </lineage>
</organism>
<evidence type="ECO:0000256" key="3">
    <source>
        <dbReference type="ARBA" id="ARBA00023163"/>
    </source>
</evidence>
<dbReference type="GO" id="GO:0003700">
    <property type="term" value="F:DNA-binding transcription factor activity"/>
    <property type="evidence" value="ECO:0007669"/>
    <property type="project" value="TreeGrafter"/>
</dbReference>
<keyword evidence="2 4" id="KW-0238">DNA-binding</keyword>
<dbReference type="PANTHER" id="PTHR30055">
    <property type="entry name" value="HTH-TYPE TRANSCRIPTIONAL REGULATOR RUTR"/>
    <property type="match status" value="1"/>
</dbReference>
<dbReference type="RefSeq" id="WP_184580283.1">
    <property type="nucleotide sequence ID" value="NZ_JACHJT010000001.1"/>
</dbReference>
<dbReference type="SUPFAM" id="SSF46689">
    <property type="entry name" value="Homeodomain-like"/>
    <property type="match status" value="1"/>
</dbReference>
<dbReference type="InterPro" id="IPR011075">
    <property type="entry name" value="TetR_C"/>
</dbReference>